<proteinExistence type="predicted"/>
<dbReference type="Proteomes" id="UP001227543">
    <property type="component" value="Unassembled WGS sequence"/>
</dbReference>
<protein>
    <submittedName>
        <fullName evidence="1">Uncharacterized protein</fullName>
    </submittedName>
</protein>
<accession>A0ABQ9RTC8</accession>
<comment type="caution">
    <text evidence="1">The sequence shown here is derived from an EMBL/GenBank/DDBJ whole genome shotgun (WGS) entry which is preliminary data.</text>
</comment>
<dbReference type="EMBL" id="MLFU01000002">
    <property type="protein sequence ID" value="KAK1512000.1"/>
    <property type="molecule type" value="Genomic_DNA"/>
</dbReference>
<dbReference type="RefSeq" id="XP_060388436.1">
    <property type="nucleotide sequence ID" value="XM_060516974.1"/>
</dbReference>
<name>A0ABQ9RTC8_9PEZI</name>
<dbReference type="GeneID" id="85401212"/>
<evidence type="ECO:0000313" key="1">
    <source>
        <dbReference type="EMBL" id="KAK1512000.1"/>
    </source>
</evidence>
<reference evidence="1 2" key="1">
    <citation type="submission" date="2016-10" db="EMBL/GenBank/DDBJ databases">
        <title>The genome sequence of Colletotrichum fioriniae PJ7.</title>
        <authorList>
            <person name="Baroncelli R."/>
        </authorList>
    </citation>
    <scope>NUCLEOTIDE SEQUENCE [LARGE SCALE GENOMIC DNA]</scope>
    <source>
        <strain evidence="1 2">Tom-12</strain>
    </source>
</reference>
<sequence>MNQPIPIFDSISSSDPKYTDEIRMNREDSAANLKVSSQKHVMLRACAALSEQMNTLWTDETVAKFGTYISSGLSHDNEGWKA</sequence>
<evidence type="ECO:0000313" key="2">
    <source>
        <dbReference type="Proteomes" id="UP001227543"/>
    </source>
</evidence>
<gene>
    <name evidence="1" type="ORF">CTAM01_00930</name>
</gene>
<keyword evidence="2" id="KW-1185">Reference proteome</keyword>
<organism evidence="1 2">
    <name type="scientific">Colletotrichum tamarilloi</name>
    <dbReference type="NCBI Taxonomy" id="1209934"/>
    <lineage>
        <taxon>Eukaryota</taxon>
        <taxon>Fungi</taxon>
        <taxon>Dikarya</taxon>
        <taxon>Ascomycota</taxon>
        <taxon>Pezizomycotina</taxon>
        <taxon>Sordariomycetes</taxon>
        <taxon>Hypocreomycetidae</taxon>
        <taxon>Glomerellales</taxon>
        <taxon>Glomerellaceae</taxon>
        <taxon>Colletotrichum</taxon>
        <taxon>Colletotrichum acutatum species complex</taxon>
    </lineage>
</organism>